<reference evidence="1" key="1">
    <citation type="submission" date="2014-05" db="EMBL/GenBank/DDBJ databases">
        <title>The transcriptome of the halophilic microalga Tetraselmis sp. GSL018 isolated from the Great Salt Lake, Utah.</title>
        <authorList>
            <person name="Jinkerson R.E."/>
            <person name="D'Adamo S."/>
            <person name="Posewitz M.C."/>
        </authorList>
    </citation>
    <scope>NUCLEOTIDE SEQUENCE</scope>
    <source>
        <strain evidence="1">GSL018</strain>
    </source>
</reference>
<evidence type="ECO:0000313" key="1">
    <source>
        <dbReference type="EMBL" id="JAC68758.1"/>
    </source>
</evidence>
<dbReference type="AlphaFoldDB" id="A0A061R9V4"/>
<sequence>MESGGLGVLVEEFLGAHLLQVPRNGLGQIIVGFSKHFLVRDGVRLELLLDPGERLVKERLRLLVPGGRHRPPKLGLDPVQGRQQAPLHGGVHPNGVCLGEEVPHAAIRLPLQLGHPRVDRLPVLCRRPVKAELLPDGRELGRKVLDALLVGLRGDGNVLSLFQELPICFLVPLEDIHERVLSRSRRCQSP</sequence>
<organism evidence="1">
    <name type="scientific">Tetraselmis sp. GSL018</name>
    <dbReference type="NCBI Taxonomy" id="582737"/>
    <lineage>
        <taxon>Eukaryota</taxon>
        <taxon>Viridiplantae</taxon>
        <taxon>Chlorophyta</taxon>
        <taxon>core chlorophytes</taxon>
        <taxon>Chlorodendrophyceae</taxon>
        <taxon>Chlorodendrales</taxon>
        <taxon>Chlorodendraceae</taxon>
        <taxon>Tetraselmis</taxon>
    </lineage>
</organism>
<accession>A0A061R9V4</accession>
<protein>
    <submittedName>
        <fullName evidence="1">Uncharacterized protein</fullName>
    </submittedName>
</protein>
<gene>
    <name evidence="1" type="ORF">TSPGSL018_7989</name>
</gene>
<dbReference type="EMBL" id="GBEZ01017589">
    <property type="protein sequence ID" value="JAC68758.1"/>
    <property type="molecule type" value="Transcribed_RNA"/>
</dbReference>
<proteinExistence type="predicted"/>
<name>A0A061R9V4_9CHLO</name>